<dbReference type="RefSeq" id="WP_347918988.1">
    <property type="nucleotide sequence ID" value="NZ_JBDXMX010000001.1"/>
</dbReference>
<dbReference type="EMBL" id="JBDXMX010000001">
    <property type="protein sequence ID" value="MEO9246737.1"/>
    <property type="molecule type" value="Genomic_DNA"/>
</dbReference>
<sequence>MSRPDPPVPPRPAGDPRLDEGSRRTLGAAFQAGGEHYHAVRPTYPEQIVDFMVPAGARTAVDLGAGTGLFTRLLAARGLEVTAVDPSASMLGPLRRAVPTATAVQARAERTGLPGGGFDLATSAQAWHWIDPHAGSAEAARLLRPGGTLALVWNQLDTTVPWVHRLTRIMHAGDVHAADPDRRRTRAPFGAEEHHQVRWTDRTTPAGLHALMASRSYWLRSPAAIRTRMTTNLDWYLLEHLGFSAGEPIELPYLTFAVRAALVD</sequence>
<evidence type="ECO:0000259" key="5">
    <source>
        <dbReference type="Pfam" id="PF08241"/>
    </source>
</evidence>
<accession>A0ABV0IEZ0</accession>
<dbReference type="Pfam" id="PF08241">
    <property type="entry name" value="Methyltransf_11"/>
    <property type="match status" value="1"/>
</dbReference>
<feature type="region of interest" description="Disordered" evidence="4">
    <location>
        <begin position="1"/>
        <end position="22"/>
    </location>
</feature>
<proteinExistence type="inferred from homology"/>
<evidence type="ECO:0000313" key="7">
    <source>
        <dbReference type="Proteomes" id="UP001484097"/>
    </source>
</evidence>
<gene>
    <name evidence="6" type="ORF">ABDK96_03485</name>
</gene>
<keyword evidence="3 6" id="KW-0808">Transferase</keyword>
<dbReference type="SUPFAM" id="SSF53335">
    <property type="entry name" value="S-adenosyl-L-methionine-dependent methyltransferases"/>
    <property type="match status" value="1"/>
</dbReference>
<dbReference type="InterPro" id="IPR013216">
    <property type="entry name" value="Methyltransf_11"/>
</dbReference>
<dbReference type="Proteomes" id="UP001484097">
    <property type="component" value="Unassembled WGS sequence"/>
</dbReference>
<dbReference type="InterPro" id="IPR051052">
    <property type="entry name" value="Diverse_substrate_MTase"/>
</dbReference>
<organism evidence="6 7">
    <name type="scientific">Citricoccus nitrophenolicus</name>
    <dbReference type="NCBI Taxonomy" id="863575"/>
    <lineage>
        <taxon>Bacteria</taxon>
        <taxon>Bacillati</taxon>
        <taxon>Actinomycetota</taxon>
        <taxon>Actinomycetes</taxon>
        <taxon>Micrococcales</taxon>
        <taxon>Micrococcaceae</taxon>
        <taxon>Citricoccus</taxon>
    </lineage>
</organism>
<dbReference type="GO" id="GO:0032259">
    <property type="term" value="P:methylation"/>
    <property type="evidence" value="ECO:0007669"/>
    <property type="project" value="UniProtKB-KW"/>
</dbReference>
<dbReference type="EC" id="2.1.1.-" evidence="6"/>
<keyword evidence="2 6" id="KW-0489">Methyltransferase</keyword>
<dbReference type="InterPro" id="IPR029063">
    <property type="entry name" value="SAM-dependent_MTases_sf"/>
</dbReference>
<dbReference type="CDD" id="cd02440">
    <property type="entry name" value="AdoMet_MTases"/>
    <property type="match status" value="1"/>
</dbReference>
<evidence type="ECO:0000256" key="1">
    <source>
        <dbReference type="ARBA" id="ARBA00008361"/>
    </source>
</evidence>
<evidence type="ECO:0000256" key="2">
    <source>
        <dbReference type="ARBA" id="ARBA00022603"/>
    </source>
</evidence>
<comment type="caution">
    <text evidence="6">The sequence shown here is derived from an EMBL/GenBank/DDBJ whole genome shotgun (WGS) entry which is preliminary data.</text>
</comment>
<dbReference type="PANTHER" id="PTHR44942">
    <property type="entry name" value="METHYLTRANSF_11 DOMAIN-CONTAINING PROTEIN"/>
    <property type="match status" value="1"/>
</dbReference>
<name>A0ABV0IEZ0_9MICC</name>
<reference evidence="6 7" key="1">
    <citation type="submission" date="2024-05" db="EMBL/GenBank/DDBJ databases">
        <authorList>
            <person name="Yi C."/>
        </authorList>
    </citation>
    <scope>NUCLEOTIDE SEQUENCE [LARGE SCALE GENOMIC DNA]</scope>
    <source>
        <strain evidence="6 7">XS13</strain>
    </source>
</reference>
<feature type="compositionally biased region" description="Pro residues" evidence="4">
    <location>
        <begin position="1"/>
        <end position="13"/>
    </location>
</feature>
<comment type="similarity">
    <text evidence="1">Belongs to the methyltransferase superfamily.</text>
</comment>
<evidence type="ECO:0000256" key="4">
    <source>
        <dbReference type="SAM" id="MobiDB-lite"/>
    </source>
</evidence>
<keyword evidence="7" id="KW-1185">Reference proteome</keyword>
<evidence type="ECO:0000256" key="3">
    <source>
        <dbReference type="ARBA" id="ARBA00022679"/>
    </source>
</evidence>
<feature type="domain" description="Methyltransferase type 11" evidence="5">
    <location>
        <begin position="61"/>
        <end position="150"/>
    </location>
</feature>
<dbReference type="Gene3D" id="3.40.50.150">
    <property type="entry name" value="Vaccinia Virus protein VP39"/>
    <property type="match status" value="1"/>
</dbReference>
<evidence type="ECO:0000313" key="6">
    <source>
        <dbReference type="EMBL" id="MEO9246737.1"/>
    </source>
</evidence>
<dbReference type="GO" id="GO:0008168">
    <property type="term" value="F:methyltransferase activity"/>
    <property type="evidence" value="ECO:0007669"/>
    <property type="project" value="UniProtKB-KW"/>
</dbReference>
<dbReference type="PANTHER" id="PTHR44942:SF4">
    <property type="entry name" value="METHYLTRANSFERASE TYPE 11 DOMAIN-CONTAINING PROTEIN"/>
    <property type="match status" value="1"/>
</dbReference>
<protein>
    <submittedName>
        <fullName evidence="6">Class I SAM-dependent methyltransferase</fullName>
        <ecNumber evidence="6">2.1.1.-</ecNumber>
    </submittedName>
</protein>